<dbReference type="SUPFAM" id="SSF53300">
    <property type="entry name" value="vWA-like"/>
    <property type="match status" value="1"/>
</dbReference>
<feature type="region of interest" description="Disordered" evidence="1">
    <location>
        <begin position="40"/>
        <end position="60"/>
    </location>
</feature>
<dbReference type="Proteomes" id="UP000291713">
    <property type="component" value="Unassembled WGS sequence"/>
</dbReference>
<accession>A0A0S2MFY1</accession>
<dbReference type="AlphaFoldDB" id="A0A0S2MFY1"/>
<gene>
    <name evidence="3" type="ORF">MCC10120_0019</name>
</gene>
<reference evidence="3 4" key="1">
    <citation type="journal article" date="2018" name="Sci. Rep.">
        <title>Genomic diversity and distribution of Bifidobacterium longum subsp. longum across the human lifespan.</title>
        <authorList>
            <person name="Odamaki T."/>
            <person name="Bottacini F."/>
            <person name="Kato K."/>
            <person name="Mitsuyama E."/>
            <person name="Yoshida K."/>
            <person name="Horigome A."/>
            <person name="Xiao J.Z."/>
            <person name="van Sinderen D."/>
        </authorList>
    </citation>
    <scope>NUCLEOTIDE SEQUENCE [LARGE SCALE GENOMIC DNA]</scope>
    <source>
        <strain evidence="3 4">MCC10120</strain>
    </source>
</reference>
<comment type="caution">
    <text evidence="3">The sequence shown here is derived from an EMBL/GenBank/DDBJ whole genome shotgun (WGS) entry which is preliminary data.</text>
</comment>
<dbReference type="SMART" id="SM00327">
    <property type="entry name" value="VWA"/>
    <property type="match status" value="1"/>
</dbReference>
<sequence length="383" mass="39811">MGIMSSLRRRAAAVAAAACAGVLALTGCTAFNNSDDGTADGNGTSATTQTFQPSGGKPTATLSIASGSENKEVAVAIQKAADQSNVAVTMHYMGSLEIMNALKAGGQDHDAVWPASSMWISMGDTKHIVKDAASTSTTPIVFGIAKSKAVKLGWADDTGATKPVSTADILAAVSDGKLTFSMTSATVIDSALNVYQTALRKPSWTIWVVDYSGSMSGEGKNGVVKGLNAALDPDQAKKSYIEPASGDVNILIPFETEAHRPVKATGTSTSDLLHEADATDASGGTDIYEGLLSALDELPSESEASQYTTAIVLMTDGRSNSDHQDEFESAYKSRGRDLPIFSIMFGDADPSQLKSLATLSNAKVFDGRSGDLAAVFRQAKGFN</sequence>
<protein>
    <submittedName>
        <fullName evidence="3">Uncharacterized protein</fullName>
    </submittedName>
</protein>
<dbReference type="InterPro" id="IPR002035">
    <property type="entry name" value="VWF_A"/>
</dbReference>
<organism evidence="3 4">
    <name type="scientific">Bifidobacterium longum subsp. longum</name>
    <dbReference type="NCBI Taxonomy" id="1679"/>
    <lineage>
        <taxon>Bacteria</taxon>
        <taxon>Bacillati</taxon>
        <taxon>Actinomycetota</taxon>
        <taxon>Actinomycetes</taxon>
        <taxon>Bifidobacteriales</taxon>
        <taxon>Bifidobacteriaceae</taxon>
        <taxon>Bifidobacterium</taxon>
    </lineage>
</organism>
<feature type="chain" id="PRO_5043680097" evidence="2">
    <location>
        <begin position="21"/>
        <end position="383"/>
    </location>
</feature>
<proteinExistence type="predicted"/>
<dbReference type="EMBL" id="SHTU01000001">
    <property type="protein sequence ID" value="TCF96150.1"/>
    <property type="molecule type" value="Genomic_DNA"/>
</dbReference>
<evidence type="ECO:0000313" key="4">
    <source>
        <dbReference type="Proteomes" id="UP000291713"/>
    </source>
</evidence>
<dbReference type="PROSITE" id="PS50234">
    <property type="entry name" value="VWFA"/>
    <property type="match status" value="1"/>
</dbReference>
<keyword evidence="2" id="KW-0732">Signal</keyword>
<feature type="signal peptide" evidence="2">
    <location>
        <begin position="1"/>
        <end position="20"/>
    </location>
</feature>
<name>A0A0S2MFY1_BIFLL</name>
<feature type="compositionally biased region" description="Polar residues" evidence="1">
    <location>
        <begin position="40"/>
        <end position="53"/>
    </location>
</feature>
<evidence type="ECO:0000256" key="1">
    <source>
        <dbReference type="SAM" id="MobiDB-lite"/>
    </source>
</evidence>
<dbReference type="InterPro" id="IPR036465">
    <property type="entry name" value="vWFA_dom_sf"/>
</dbReference>
<evidence type="ECO:0000256" key="2">
    <source>
        <dbReference type="SAM" id="SignalP"/>
    </source>
</evidence>
<dbReference type="Pfam" id="PF00092">
    <property type="entry name" value="VWA"/>
    <property type="match status" value="1"/>
</dbReference>
<evidence type="ECO:0000313" key="3">
    <source>
        <dbReference type="EMBL" id="TCF96150.1"/>
    </source>
</evidence>
<dbReference type="Gene3D" id="3.40.50.410">
    <property type="entry name" value="von Willebrand factor, type A domain"/>
    <property type="match status" value="1"/>
</dbReference>
<dbReference type="CDD" id="cd00198">
    <property type="entry name" value="vWFA"/>
    <property type="match status" value="1"/>
</dbReference>